<proteinExistence type="predicted"/>
<evidence type="ECO:0000313" key="1">
    <source>
        <dbReference type="EMBL" id="MER9287465.1"/>
    </source>
</evidence>
<sequence length="105" mass="11786">MADPNPAAWPALGEDLNEGAGQFQKARSEDSPMKKAECETAIRSLATKWARETGVGKSDHPSFSSFKTWLRETGYAGYLNFRSVAGHNYDAEAWFDDELGQNWRR</sequence>
<comment type="caution">
    <text evidence="1">The sequence shown here is derived from an EMBL/GenBank/DDBJ whole genome shotgun (WGS) entry which is preliminary data.</text>
</comment>
<dbReference type="Proteomes" id="UP001480082">
    <property type="component" value="Unassembled WGS sequence"/>
</dbReference>
<dbReference type="EMBL" id="JAMYRI010000021">
    <property type="protein sequence ID" value="MER9287465.1"/>
    <property type="molecule type" value="Genomic_DNA"/>
</dbReference>
<keyword evidence="2" id="KW-1185">Reference proteome</keyword>
<name>A0ACC6T6C7_9HYPH</name>
<evidence type="ECO:0000313" key="2">
    <source>
        <dbReference type="Proteomes" id="UP001480082"/>
    </source>
</evidence>
<organism evidence="1 2">
    <name type="scientific">Mesorhizobium australicum</name>
    <dbReference type="NCBI Taxonomy" id="536018"/>
    <lineage>
        <taxon>Bacteria</taxon>
        <taxon>Pseudomonadati</taxon>
        <taxon>Pseudomonadota</taxon>
        <taxon>Alphaproteobacteria</taxon>
        <taxon>Hyphomicrobiales</taxon>
        <taxon>Phyllobacteriaceae</taxon>
        <taxon>Mesorhizobium</taxon>
    </lineage>
</organism>
<reference evidence="1 2" key="1">
    <citation type="journal article" date="2024" name="Proc. Natl. Acad. Sci. U.S.A.">
        <title>The evolutionary genomics of adaptation to stress in wild rhizobium bacteria.</title>
        <authorList>
            <person name="Kehlet-Delgado H."/>
            <person name="Montoya A.P."/>
            <person name="Jensen K.T."/>
            <person name="Wendlandt C.E."/>
            <person name="Dexheimer C."/>
            <person name="Roberts M."/>
            <person name="Torres Martinez L."/>
            <person name="Friesen M.L."/>
            <person name="Griffitts J.S."/>
            <person name="Porter S.S."/>
        </authorList>
    </citation>
    <scope>NUCLEOTIDE SEQUENCE [LARGE SCALE GENOMIC DNA]</scope>
    <source>
        <strain evidence="1 2">M0468</strain>
    </source>
</reference>
<gene>
    <name evidence="1" type="ORF">NKI81_26570</name>
</gene>
<protein>
    <submittedName>
        <fullName evidence="1">Uncharacterized protein</fullName>
    </submittedName>
</protein>
<accession>A0ACC6T6C7</accession>